<evidence type="ECO:0000313" key="3">
    <source>
        <dbReference type="Proteomes" id="UP000265520"/>
    </source>
</evidence>
<name>A0A392PHV8_9FABA</name>
<evidence type="ECO:0000313" key="2">
    <source>
        <dbReference type="EMBL" id="MCI11384.1"/>
    </source>
</evidence>
<feature type="region of interest" description="Disordered" evidence="1">
    <location>
        <begin position="34"/>
        <end position="99"/>
    </location>
</feature>
<evidence type="ECO:0000256" key="1">
    <source>
        <dbReference type="SAM" id="MobiDB-lite"/>
    </source>
</evidence>
<dbReference type="InterPro" id="IPR038765">
    <property type="entry name" value="Papain-like_cys_pep_sf"/>
</dbReference>
<keyword evidence="3" id="KW-1185">Reference proteome</keyword>
<comment type="caution">
    <text evidence="2">The sequence shown here is derived from an EMBL/GenBank/DDBJ whole genome shotgun (WGS) entry which is preliminary data.</text>
</comment>
<dbReference type="AlphaFoldDB" id="A0A392PHV8"/>
<organism evidence="2 3">
    <name type="scientific">Trifolium medium</name>
    <dbReference type="NCBI Taxonomy" id="97028"/>
    <lineage>
        <taxon>Eukaryota</taxon>
        <taxon>Viridiplantae</taxon>
        <taxon>Streptophyta</taxon>
        <taxon>Embryophyta</taxon>
        <taxon>Tracheophyta</taxon>
        <taxon>Spermatophyta</taxon>
        <taxon>Magnoliopsida</taxon>
        <taxon>eudicotyledons</taxon>
        <taxon>Gunneridae</taxon>
        <taxon>Pentapetalae</taxon>
        <taxon>rosids</taxon>
        <taxon>fabids</taxon>
        <taxon>Fabales</taxon>
        <taxon>Fabaceae</taxon>
        <taxon>Papilionoideae</taxon>
        <taxon>50 kb inversion clade</taxon>
        <taxon>NPAAA clade</taxon>
        <taxon>Hologalegina</taxon>
        <taxon>IRL clade</taxon>
        <taxon>Trifolieae</taxon>
        <taxon>Trifolium</taxon>
    </lineage>
</organism>
<dbReference type="EMBL" id="LXQA010079961">
    <property type="protein sequence ID" value="MCI11384.1"/>
    <property type="molecule type" value="Genomic_DNA"/>
</dbReference>
<feature type="compositionally biased region" description="Acidic residues" evidence="1">
    <location>
        <begin position="42"/>
        <end position="92"/>
    </location>
</feature>
<accession>A0A392PHV8</accession>
<dbReference type="Gene3D" id="3.90.70.10">
    <property type="entry name" value="Cysteine proteinases"/>
    <property type="match status" value="1"/>
</dbReference>
<reference evidence="2 3" key="1">
    <citation type="journal article" date="2018" name="Front. Plant Sci.">
        <title>Red Clover (Trifolium pratense) and Zigzag Clover (T. medium) - A Picture of Genomic Similarities and Differences.</title>
        <authorList>
            <person name="Dluhosova J."/>
            <person name="Istvanek J."/>
            <person name="Nedelnik J."/>
            <person name="Repkova J."/>
        </authorList>
    </citation>
    <scope>NUCLEOTIDE SEQUENCE [LARGE SCALE GENOMIC DNA]</scope>
    <source>
        <strain evidence="3">cv. 10/8</strain>
        <tissue evidence="2">Leaf</tissue>
    </source>
</reference>
<proteinExistence type="predicted"/>
<protein>
    <submittedName>
        <fullName evidence="2">Uncharacterized protein</fullName>
    </submittedName>
</protein>
<feature type="non-terminal residue" evidence="2">
    <location>
        <position position="1"/>
    </location>
</feature>
<dbReference type="SUPFAM" id="SSF54001">
    <property type="entry name" value="Cysteine proteinases"/>
    <property type="match status" value="1"/>
</dbReference>
<dbReference type="Proteomes" id="UP000265520">
    <property type="component" value="Unassembled WGS sequence"/>
</dbReference>
<sequence length="134" mass="15225">CCYAFAACDAIAYLHHKKQQGQRRVILSPQDLYNNLVFGPNENDEEEEGNDDDDDDDADEDEDGDEDDDEDQDEDEDDDDDDDEDGDGDEDEGHGKYIDETLNWIIVNGCVLEETCPYKFGVVEPPEPLDDRQV</sequence>